<name>A0A6P8BKS0_PYRGI</name>
<evidence type="ECO:0000256" key="5">
    <source>
        <dbReference type="ARBA" id="ARBA00022490"/>
    </source>
</evidence>
<evidence type="ECO:0000256" key="1">
    <source>
        <dbReference type="ARBA" id="ARBA00004496"/>
    </source>
</evidence>
<evidence type="ECO:0000256" key="8">
    <source>
        <dbReference type="ARBA" id="ARBA00022840"/>
    </source>
</evidence>
<dbReference type="InterPro" id="IPR002305">
    <property type="entry name" value="aa-tRNA-synth_Ic"/>
</dbReference>
<evidence type="ECO:0000256" key="7">
    <source>
        <dbReference type="ARBA" id="ARBA00022741"/>
    </source>
</evidence>
<evidence type="ECO:0000256" key="13">
    <source>
        <dbReference type="SAM" id="MobiDB-lite"/>
    </source>
</evidence>
<protein>
    <recommendedName>
        <fullName evidence="4">Tryptophan--tRNA ligase, cytoplasmic</fullName>
        <ecNumber evidence="3">6.1.1.2</ecNumber>
    </recommendedName>
    <alternativeName>
        <fullName evidence="11">Tryptophanyl-tRNA synthetase</fullName>
    </alternativeName>
</protein>
<reference evidence="15" key="3">
    <citation type="submission" date="2025-08" db="UniProtKB">
        <authorList>
            <consortium name="RefSeq"/>
        </authorList>
    </citation>
    <scope>IDENTIFICATION</scope>
    <source>
        <strain evidence="15">NI907</strain>
    </source>
</reference>
<keyword evidence="7 12" id="KW-0547">Nucleotide-binding</keyword>
<dbReference type="Pfam" id="PF00579">
    <property type="entry name" value="tRNA-synt_1b"/>
    <property type="match status" value="1"/>
</dbReference>
<accession>A0A6P8BKS0</accession>
<keyword evidence="6 12" id="KW-0436">Ligase</keyword>
<gene>
    <name evidence="15" type="ORF">PgNI_01587</name>
</gene>
<dbReference type="GeneID" id="41956572"/>
<comment type="similarity">
    <text evidence="2 12">Belongs to the class-I aminoacyl-tRNA synthetase family.</text>
</comment>
<sequence>MPEIHLVDRTAEARDGPAATDAAAAALAGASTTATGAGQAQAQSVDPWNVSGGVDADGNVQAINYNKLVEEFGTKLIDLELLERFERVTGHKPHRFMRRGIVFSHRELDVILDRHEKKEPFFLYTGRGPSSDSMHIGHTIPFEFTKWLQDVFQVPLVIMMTDHQKYLFSEKRTIEEVQSYTKTNVRDIIAVGFDPEKTFIFSDYDFLGGAFYKNITRLSKHITYNQAKAIFGFNDSTNIGKIHFGSIQGATSFASSFPHIFGPDEKITSKIPCLIPCAIDQDPYFRMTRDVASRLKFAKPSLIHARFLDALQGPGSKMSASIETSAIFMNDTPKQILNKVNKYALSGGQVTVEEHREKGGDTNKDVPYQYLTFFLEDDQELEKIRVEYSTGKMLTGEIKKKCAEELQAYVQSFQERRAKVTDEIVAEFMRVRPLNLKWGNLSSVEAGASKATEGDGAAEGGDGKMTKNQLKKLEKQRQIEEKKKQKEAAKGAAAA</sequence>
<dbReference type="Gene3D" id="3.40.50.620">
    <property type="entry name" value="HUPs"/>
    <property type="match status" value="1"/>
</dbReference>
<dbReference type="CDD" id="cd00806">
    <property type="entry name" value="TrpRS_core"/>
    <property type="match status" value="1"/>
</dbReference>
<evidence type="ECO:0000256" key="11">
    <source>
        <dbReference type="ARBA" id="ARBA00030268"/>
    </source>
</evidence>
<feature type="region of interest" description="Disordered" evidence="13">
    <location>
        <begin position="447"/>
        <end position="495"/>
    </location>
</feature>
<evidence type="ECO:0000256" key="4">
    <source>
        <dbReference type="ARBA" id="ARBA00013782"/>
    </source>
</evidence>
<reference evidence="15" key="2">
    <citation type="submission" date="2019-10" db="EMBL/GenBank/DDBJ databases">
        <authorList>
            <consortium name="NCBI Genome Project"/>
        </authorList>
    </citation>
    <scope>NUCLEOTIDE SEQUENCE</scope>
    <source>
        <strain evidence="15">NI907</strain>
    </source>
</reference>
<keyword evidence="10 12" id="KW-0030">Aminoacyl-tRNA synthetase</keyword>
<dbReference type="InterPro" id="IPR014729">
    <property type="entry name" value="Rossmann-like_a/b/a_fold"/>
</dbReference>
<dbReference type="FunFam" id="3.40.50.620:FF:000033">
    <property type="entry name" value="tryptophan--tRNA ligase, cytoplasmic"/>
    <property type="match status" value="1"/>
</dbReference>
<evidence type="ECO:0000256" key="3">
    <source>
        <dbReference type="ARBA" id="ARBA00013161"/>
    </source>
</evidence>
<keyword evidence="5" id="KW-0963">Cytoplasm</keyword>
<keyword evidence="8 12" id="KW-0067">ATP-binding</keyword>
<evidence type="ECO:0000256" key="9">
    <source>
        <dbReference type="ARBA" id="ARBA00022917"/>
    </source>
</evidence>
<comment type="subcellular location">
    <subcellularLocation>
        <location evidence="1">Cytoplasm</location>
    </subcellularLocation>
</comment>
<dbReference type="GO" id="GO:0005524">
    <property type="term" value="F:ATP binding"/>
    <property type="evidence" value="ECO:0007669"/>
    <property type="project" value="UniProtKB-KW"/>
</dbReference>
<organism evidence="14 15">
    <name type="scientific">Pyricularia grisea</name>
    <name type="common">Crabgrass-specific blast fungus</name>
    <name type="synonym">Magnaporthe grisea</name>
    <dbReference type="NCBI Taxonomy" id="148305"/>
    <lineage>
        <taxon>Eukaryota</taxon>
        <taxon>Fungi</taxon>
        <taxon>Dikarya</taxon>
        <taxon>Ascomycota</taxon>
        <taxon>Pezizomycotina</taxon>
        <taxon>Sordariomycetes</taxon>
        <taxon>Sordariomycetidae</taxon>
        <taxon>Magnaporthales</taxon>
        <taxon>Pyriculariaceae</taxon>
        <taxon>Pyricularia</taxon>
    </lineage>
</organism>
<dbReference type="Proteomes" id="UP000515153">
    <property type="component" value="Unplaced"/>
</dbReference>
<dbReference type="GO" id="GO:0005737">
    <property type="term" value="C:cytoplasm"/>
    <property type="evidence" value="ECO:0007669"/>
    <property type="project" value="UniProtKB-SubCell"/>
</dbReference>
<dbReference type="PANTHER" id="PTHR10055">
    <property type="entry name" value="TRYPTOPHANYL-TRNA SYNTHETASE"/>
    <property type="match status" value="1"/>
</dbReference>
<dbReference type="GO" id="GO:0006436">
    <property type="term" value="P:tryptophanyl-tRNA aminoacylation"/>
    <property type="evidence" value="ECO:0007669"/>
    <property type="project" value="InterPro"/>
</dbReference>
<dbReference type="KEGG" id="pgri:PgNI_01587"/>
<evidence type="ECO:0000256" key="2">
    <source>
        <dbReference type="ARBA" id="ARBA00005594"/>
    </source>
</evidence>
<dbReference type="Gene3D" id="1.10.240.10">
    <property type="entry name" value="Tyrosyl-Transfer RNA Synthetase"/>
    <property type="match status" value="1"/>
</dbReference>
<reference evidence="15" key="1">
    <citation type="journal article" date="2019" name="Mol. Biol. Evol.">
        <title>Blast fungal genomes show frequent chromosomal changes, gene gains and losses, and effector gene turnover.</title>
        <authorList>
            <person name="Gomez Luciano L.B."/>
            <person name="Jason Tsai I."/>
            <person name="Chuma I."/>
            <person name="Tosa Y."/>
            <person name="Chen Y.H."/>
            <person name="Li J.Y."/>
            <person name="Li M.Y."/>
            <person name="Jade Lu M.Y."/>
            <person name="Nakayashiki H."/>
            <person name="Li W.H."/>
        </authorList>
    </citation>
    <scope>NUCLEOTIDE SEQUENCE</scope>
    <source>
        <strain evidence="15">NI907</strain>
    </source>
</reference>
<evidence type="ECO:0000256" key="12">
    <source>
        <dbReference type="RuleBase" id="RU363036"/>
    </source>
</evidence>
<feature type="compositionally biased region" description="Basic and acidic residues" evidence="13">
    <location>
        <begin position="461"/>
        <end position="489"/>
    </location>
</feature>
<dbReference type="GO" id="GO:0004830">
    <property type="term" value="F:tryptophan-tRNA ligase activity"/>
    <property type="evidence" value="ECO:0007669"/>
    <property type="project" value="UniProtKB-EC"/>
</dbReference>
<keyword evidence="9 12" id="KW-0648">Protein biosynthesis</keyword>
<evidence type="ECO:0000256" key="10">
    <source>
        <dbReference type="ARBA" id="ARBA00023146"/>
    </source>
</evidence>
<dbReference type="PROSITE" id="PS00178">
    <property type="entry name" value="AA_TRNA_LIGASE_I"/>
    <property type="match status" value="1"/>
</dbReference>
<dbReference type="InterPro" id="IPR001412">
    <property type="entry name" value="aa-tRNA-synth_I_CS"/>
</dbReference>
<dbReference type="PANTHER" id="PTHR10055:SF1">
    <property type="entry name" value="TRYPTOPHAN--TRNA LIGASE, CYTOPLASMIC"/>
    <property type="match status" value="1"/>
</dbReference>
<dbReference type="SUPFAM" id="SSF52374">
    <property type="entry name" value="Nucleotidylyl transferase"/>
    <property type="match status" value="1"/>
</dbReference>
<evidence type="ECO:0000313" key="15">
    <source>
        <dbReference type="RefSeq" id="XP_030987706.1"/>
    </source>
</evidence>
<keyword evidence="14" id="KW-1185">Reference proteome</keyword>
<evidence type="ECO:0000313" key="14">
    <source>
        <dbReference type="Proteomes" id="UP000515153"/>
    </source>
</evidence>
<proteinExistence type="inferred from homology"/>
<dbReference type="NCBIfam" id="TIGR00233">
    <property type="entry name" value="trpS"/>
    <property type="match status" value="1"/>
</dbReference>
<dbReference type="FunFam" id="1.10.240.10:FF:000003">
    <property type="entry name" value="Tryptophan--tRNA ligase, cytoplasmic"/>
    <property type="match status" value="1"/>
</dbReference>
<dbReference type="AlphaFoldDB" id="A0A6P8BKS0"/>
<evidence type="ECO:0000256" key="6">
    <source>
        <dbReference type="ARBA" id="ARBA00022598"/>
    </source>
</evidence>
<dbReference type="InterPro" id="IPR002306">
    <property type="entry name" value="Trp-tRNA-ligase"/>
</dbReference>
<dbReference type="PRINTS" id="PR01039">
    <property type="entry name" value="TRNASYNTHTRP"/>
</dbReference>
<dbReference type="RefSeq" id="XP_030987706.1">
    <property type="nucleotide sequence ID" value="XM_031121658.1"/>
</dbReference>
<dbReference type="EC" id="6.1.1.2" evidence="3"/>